<feature type="coiled-coil region" evidence="1">
    <location>
        <begin position="45"/>
        <end position="72"/>
    </location>
</feature>
<feature type="compositionally biased region" description="Polar residues" evidence="2">
    <location>
        <begin position="263"/>
        <end position="276"/>
    </location>
</feature>
<keyword evidence="4" id="KW-1185">Reference proteome</keyword>
<proteinExistence type="predicted"/>
<feature type="compositionally biased region" description="Low complexity" evidence="2">
    <location>
        <begin position="225"/>
        <end position="251"/>
    </location>
</feature>
<protein>
    <submittedName>
        <fullName evidence="3">Uncharacterized protein</fullName>
    </submittedName>
</protein>
<reference evidence="3 4" key="1">
    <citation type="submission" date="2016-07" db="EMBL/GenBank/DDBJ databases">
        <title>Pervasive Adenine N6-methylation of Active Genes in Fungi.</title>
        <authorList>
            <consortium name="DOE Joint Genome Institute"/>
            <person name="Mondo S.J."/>
            <person name="Dannebaum R.O."/>
            <person name="Kuo R.C."/>
            <person name="Labutti K."/>
            <person name="Haridas S."/>
            <person name="Kuo A."/>
            <person name="Salamov A."/>
            <person name="Ahrendt S.R."/>
            <person name="Lipzen A."/>
            <person name="Sullivan W."/>
            <person name="Andreopoulos W.B."/>
            <person name="Clum A."/>
            <person name="Lindquist E."/>
            <person name="Daum C."/>
            <person name="Ramamoorthy G.K."/>
            <person name="Gryganskyi A."/>
            <person name="Culley D."/>
            <person name="Magnuson J.K."/>
            <person name="James T.Y."/>
            <person name="O'Malley M.A."/>
            <person name="Stajich J.E."/>
            <person name="Spatafora J.W."/>
            <person name="Visel A."/>
            <person name="Grigoriev I.V."/>
        </authorList>
    </citation>
    <scope>NUCLEOTIDE SEQUENCE [LARGE SCALE GENOMIC DNA]</scope>
    <source>
        <strain evidence="3 4">12-1054</strain>
    </source>
</reference>
<feature type="region of interest" description="Disordered" evidence="2">
    <location>
        <begin position="1"/>
        <end position="24"/>
    </location>
</feature>
<dbReference type="Proteomes" id="UP000193685">
    <property type="component" value="Unassembled WGS sequence"/>
</dbReference>
<evidence type="ECO:0000313" key="4">
    <source>
        <dbReference type="Proteomes" id="UP000193685"/>
    </source>
</evidence>
<dbReference type="Pfam" id="PF10846">
    <property type="entry name" value="DUF2722"/>
    <property type="match status" value="1"/>
</dbReference>
<feature type="region of interest" description="Disordered" evidence="2">
    <location>
        <begin position="109"/>
        <end position="423"/>
    </location>
</feature>
<feature type="compositionally biased region" description="Low complexity" evidence="2">
    <location>
        <begin position="109"/>
        <end position="123"/>
    </location>
</feature>
<dbReference type="EMBL" id="MCFI01000019">
    <property type="protein sequence ID" value="ORY77747.1"/>
    <property type="molecule type" value="Genomic_DNA"/>
</dbReference>
<dbReference type="RefSeq" id="XP_040723132.1">
    <property type="nucleotide sequence ID" value="XM_040871532.1"/>
</dbReference>
<feature type="compositionally biased region" description="Low complexity" evidence="2">
    <location>
        <begin position="181"/>
        <end position="195"/>
    </location>
</feature>
<gene>
    <name evidence="3" type="ORF">BCR37DRAFT_394840</name>
</gene>
<evidence type="ECO:0000313" key="3">
    <source>
        <dbReference type="EMBL" id="ORY77747.1"/>
    </source>
</evidence>
<feature type="compositionally biased region" description="Low complexity" evidence="2">
    <location>
        <begin position="277"/>
        <end position="293"/>
    </location>
</feature>
<dbReference type="AlphaFoldDB" id="A0A1Y2F224"/>
<dbReference type="OrthoDB" id="20105at2759"/>
<dbReference type="InterPro" id="IPR021216">
    <property type="entry name" value="DUF2722"/>
</dbReference>
<dbReference type="STRING" id="56484.A0A1Y2F224"/>
<comment type="caution">
    <text evidence="3">The sequence shown here is derived from an EMBL/GenBank/DDBJ whole genome shotgun (WGS) entry which is preliminary data.</text>
</comment>
<name>A0A1Y2F224_PROLT</name>
<sequence>MQRLPLPGPSALGHGAPQPSQPAPDFMLRDILERWAGSDDTLRIVMLAKTEEDKLKQEVMRLEIRRTEMEMLKEALRGGIQPSLVPQIFLGSGHVSAYYASQAHLQQQATAAQQQQQMHAAGQQPGGSPTQRSFPQGPPPPGPMPAFKHRATQSLANASPRSLPKQEAYTPTTSRERNDVAGAAGPQAGSGPTGTIHQDQELTQERAPSLYFHHWQPPQQSPSHAAETGEQAASAAVAAVQGGSVSGGTPQPGSPTPRKKRLTSQQVLNPIQPSNAPSQPGRRSPSRGGSTSGHSRHRSEASILHTRFSEYLPPAVPLPTPTAGSATNTPALQQRGQSATFGPTGSSGGPLLAPSQQGGQHQSGFMRSSERDLPPPQQQQQGSAPVSAQELDQARKRKRGADATPSRSALPAVEEQSNASPKG</sequence>
<dbReference type="GeneID" id="63788131"/>
<evidence type="ECO:0000256" key="2">
    <source>
        <dbReference type="SAM" id="MobiDB-lite"/>
    </source>
</evidence>
<keyword evidence="1" id="KW-0175">Coiled coil</keyword>
<accession>A0A1Y2F224</accession>
<dbReference type="OMA" id="CFERSNT"/>
<evidence type="ECO:0000256" key="1">
    <source>
        <dbReference type="SAM" id="Coils"/>
    </source>
</evidence>
<feature type="compositionally biased region" description="Polar residues" evidence="2">
    <location>
        <begin position="354"/>
        <end position="366"/>
    </location>
</feature>
<feature type="compositionally biased region" description="Polar residues" evidence="2">
    <location>
        <begin position="324"/>
        <end position="344"/>
    </location>
</feature>
<organism evidence="3 4">
    <name type="scientific">Protomyces lactucae-debilis</name>
    <dbReference type="NCBI Taxonomy" id="2754530"/>
    <lineage>
        <taxon>Eukaryota</taxon>
        <taxon>Fungi</taxon>
        <taxon>Dikarya</taxon>
        <taxon>Ascomycota</taxon>
        <taxon>Taphrinomycotina</taxon>
        <taxon>Taphrinomycetes</taxon>
        <taxon>Taphrinales</taxon>
        <taxon>Protomycetaceae</taxon>
        <taxon>Protomyces</taxon>
    </lineage>
</organism>